<accession>A0A3L8PYW2</accession>
<evidence type="ECO:0000313" key="3">
    <source>
        <dbReference type="Proteomes" id="UP000281474"/>
    </source>
</evidence>
<protein>
    <submittedName>
        <fullName evidence="2">CYTH domain-containing protein</fullName>
    </submittedName>
</protein>
<sequence length="213" mass="24567">MNKEHKEVELKLTIPKDKHKGFIEFMGVVNHAVFVKREQLKNDYFDTSSLQLSRLKVGLRIRQADSYKEQTLKTAGEVCDGMHVRHEYNHAIEGNIPKLDLFPNLIWPDNCDVKRIQQALICLFNTNFIRHTWRVELDGSQFEVVLDDGEVASDFSGVERKIPISEVELELISGDSEALVKFAQPLIDRFKLEKCEISKAQRGYGLLEKSHKK</sequence>
<dbReference type="Proteomes" id="UP000281474">
    <property type="component" value="Unassembled WGS sequence"/>
</dbReference>
<dbReference type="InterPro" id="IPR033469">
    <property type="entry name" value="CYTH-like_dom_sf"/>
</dbReference>
<evidence type="ECO:0000259" key="1">
    <source>
        <dbReference type="PROSITE" id="PS51707"/>
    </source>
</evidence>
<dbReference type="InterPro" id="IPR039013">
    <property type="entry name" value="YgiF"/>
</dbReference>
<dbReference type="SUPFAM" id="SSF55154">
    <property type="entry name" value="CYTH-like phosphatases"/>
    <property type="match status" value="1"/>
</dbReference>
<dbReference type="PANTHER" id="PTHR39569">
    <property type="entry name" value="INORGANIC TRIPHOSPHATASE"/>
    <property type="match status" value="1"/>
</dbReference>
<dbReference type="RefSeq" id="WP_121838161.1">
    <property type="nucleotide sequence ID" value="NZ_ML014763.1"/>
</dbReference>
<dbReference type="OrthoDB" id="3034217at2"/>
<reference evidence="2 3" key="1">
    <citation type="submission" date="2018-09" db="EMBL/GenBank/DDBJ databases">
        <title>Phylogeny of the Shewanellaceae, and recommendation for two new genera, Pseudoshewanella and Parashewanella.</title>
        <authorList>
            <person name="Wang G."/>
        </authorList>
    </citation>
    <scope>NUCLEOTIDE SEQUENCE [LARGE SCALE GENOMIC DNA]</scope>
    <source>
        <strain evidence="2 3">C51</strain>
    </source>
</reference>
<keyword evidence="3" id="KW-1185">Reference proteome</keyword>
<dbReference type="CDD" id="cd07756">
    <property type="entry name" value="CYTH-like_Pase_CHAD"/>
    <property type="match status" value="1"/>
</dbReference>
<dbReference type="SMART" id="SM01118">
    <property type="entry name" value="CYTH"/>
    <property type="match status" value="1"/>
</dbReference>
<dbReference type="GO" id="GO:0050355">
    <property type="term" value="F:inorganic triphosphate phosphatase activity"/>
    <property type="evidence" value="ECO:0007669"/>
    <property type="project" value="InterPro"/>
</dbReference>
<name>A0A3L8PYW2_9GAMM</name>
<comment type="caution">
    <text evidence="2">The sequence shown here is derived from an EMBL/GenBank/DDBJ whole genome shotgun (WGS) entry which is preliminary data.</text>
</comment>
<feature type="domain" description="CYTH" evidence="1">
    <location>
        <begin position="5"/>
        <end position="210"/>
    </location>
</feature>
<dbReference type="AlphaFoldDB" id="A0A3L8PYW2"/>
<dbReference type="Gene3D" id="2.40.320.10">
    <property type="entry name" value="Hypothetical Protein Pfu-838710-001"/>
    <property type="match status" value="1"/>
</dbReference>
<dbReference type="PANTHER" id="PTHR39569:SF1">
    <property type="entry name" value="INORGANIC TRIPHOSPHATASE"/>
    <property type="match status" value="1"/>
</dbReference>
<dbReference type="Pfam" id="PF01928">
    <property type="entry name" value="CYTH"/>
    <property type="match status" value="1"/>
</dbReference>
<dbReference type="EMBL" id="QZEI01000014">
    <property type="protein sequence ID" value="RLV60554.1"/>
    <property type="molecule type" value="Genomic_DNA"/>
</dbReference>
<dbReference type="PROSITE" id="PS51707">
    <property type="entry name" value="CYTH"/>
    <property type="match status" value="1"/>
</dbReference>
<evidence type="ECO:0000313" key="2">
    <source>
        <dbReference type="EMBL" id="RLV60554.1"/>
    </source>
</evidence>
<dbReference type="InterPro" id="IPR023577">
    <property type="entry name" value="CYTH_domain"/>
</dbReference>
<dbReference type="GO" id="GO:0046872">
    <property type="term" value="F:metal ion binding"/>
    <property type="evidence" value="ECO:0007669"/>
    <property type="project" value="TreeGrafter"/>
</dbReference>
<organism evidence="2 3">
    <name type="scientific">Parashewanella curva</name>
    <dbReference type="NCBI Taxonomy" id="2338552"/>
    <lineage>
        <taxon>Bacteria</taxon>
        <taxon>Pseudomonadati</taxon>
        <taxon>Pseudomonadota</taxon>
        <taxon>Gammaproteobacteria</taxon>
        <taxon>Alteromonadales</taxon>
        <taxon>Shewanellaceae</taxon>
        <taxon>Parashewanella</taxon>
    </lineage>
</organism>
<gene>
    <name evidence="2" type="ORF">D5018_06290</name>
</gene>
<proteinExistence type="predicted"/>